<protein>
    <submittedName>
        <fullName evidence="7">4Fe-4S ferredoxin</fullName>
    </submittedName>
</protein>
<evidence type="ECO:0000256" key="5">
    <source>
        <dbReference type="ARBA" id="ARBA00023014"/>
    </source>
</evidence>
<evidence type="ECO:0000313" key="8">
    <source>
        <dbReference type="Proteomes" id="UP000278327"/>
    </source>
</evidence>
<name>A0A3N0AUS0_9ACTN</name>
<dbReference type="GO" id="GO:0051539">
    <property type="term" value="F:4 iron, 4 sulfur cluster binding"/>
    <property type="evidence" value="ECO:0007669"/>
    <property type="project" value="UniProtKB-KW"/>
</dbReference>
<dbReference type="PROSITE" id="PS00198">
    <property type="entry name" value="4FE4S_FER_1"/>
    <property type="match status" value="3"/>
</dbReference>
<dbReference type="RefSeq" id="WP_117283717.1">
    <property type="nucleotide sequence ID" value="NZ_JAMTCE010000004.1"/>
</dbReference>
<dbReference type="GO" id="GO:0016491">
    <property type="term" value="F:oxidoreductase activity"/>
    <property type="evidence" value="ECO:0007669"/>
    <property type="project" value="UniProtKB-KW"/>
</dbReference>
<dbReference type="Proteomes" id="UP000278327">
    <property type="component" value="Unassembled WGS sequence"/>
</dbReference>
<dbReference type="Pfam" id="PF00037">
    <property type="entry name" value="Fer4"/>
    <property type="match status" value="1"/>
</dbReference>
<dbReference type="GO" id="GO:0046872">
    <property type="term" value="F:metal ion binding"/>
    <property type="evidence" value="ECO:0007669"/>
    <property type="project" value="UniProtKB-KW"/>
</dbReference>
<dbReference type="PANTHER" id="PTHR43687">
    <property type="entry name" value="ADENYLYLSULFATE REDUCTASE, BETA SUBUNIT"/>
    <property type="match status" value="1"/>
</dbReference>
<sequence length="404" mass="43163">MASIDTMLGLIGKLESPYITVHQERCALVRNRHADCLRCAESCASGCISYDGEALTVSPEKCIGCGTCATVCPTCALEAHHPSDAALVAAACASCAANEGVAYLGCGELLERARGRYDEEKIARVECLGRVDEALLADLAVEGAREVVLIHGDCERCEHKRGRACAEAVVETAEKLLEIWGSPMTVRFSGKLPASAKKMADHDSGRRAVLAESAALAARAGAVVAETAVAEALGDAGNANAGAAPAADARDVGRYLKVMDDGTLPHFIPDRRERLLDSLAALGEPEDVMVDTRLWGHVIIDTDACTSCQMCAVFCPTGALAKFTDADGTFGVEHRPSDCVKCRSCEAICPEHAIEISEEIFAVDLMGGITDRYAMRPRAVQHDTPHTIWHKAQTMMKTDQVYER</sequence>
<evidence type="ECO:0000256" key="3">
    <source>
        <dbReference type="ARBA" id="ARBA00023002"/>
    </source>
</evidence>
<organism evidence="7 8">
    <name type="scientific">Adlercreutzia equolifaciens subsp. celatus DSM 18785</name>
    <dbReference type="NCBI Taxonomy" id="1121021"/>
    <lineage>
        <taxon>Bacteria</taxon>
        <taxon>Bacillati</taxon>
        <taxon>Actinomycetota</taxon>
        <taxon>Coriobacteriia</taxon>
        <taxon>Eggerthellales</taxon>
        <taxon>Eggerthellaceae</taxon>
        <taxon>Adlercreutzia</taxon>
    </lineage>
</organism>
<keyword evidence="5" id="KW-0411">Iron-sulfur</keyword>
<evidence type="ECO:0000256" key="4">
    <source>
        <dbReference type="ARBA" id="ARBA00023004"/>
    </source>
</evidence>
<dbReference type="InterPro" id="IPR017896">
    <property type="entry name" value="4Fe4S_Fe-S-bd"/>
</dbReference>
<dbReference type="InterPro" id="IPR050572">
    <property type="entry name" value="Fe-S_Ferredoxin"/>
</dbReference>
<feature type="domain" description="4Fe-4S ferredoxin-type" evidence="6">
    <location>
        <begin position="296"/>
        <end position="326"/>
    </location>
</feature>
<proteinExistence type="predicted"/>
<feature type="domain" description="4Fe-4S ferredoxin-type" evidence="6">
    <location>
        <begin position="330"/>
        <end position="359"/>
    </location>
</feature>
<evidence type="ECO:0000256" key="1">
    <source>
        <dbReference type="ARBA" id="ARBA00022485"/>
    </source>
</evidence>
<comment type="caution">
    <text evidence="7">The sequence shown here is derived from an EMBL/GenBank/DDBJ whole genome shotgun (WGS) entry which is preliminary data.</text>
</comment>
<dbReference type="Pfam" id="PF12838">
    <property type="entry name" value="Fer4_7"/>
    <property type="match status" value="1"/>
</dbReference>
<dbReference type="InterPro" id="IPR003813">
    <property type="entry name" value="MvhD/FlpD"/>
</dbReference>
<keyword evidence="4" id="KW-0408">Iron</keyword>
<keyword evidence="8" id="KW-1185">Reference proteome</keyword>
<keyword evidence="1" id="KW-0004">4Fe-4S</keyword>
<dbReference type="Gene3D" id="3.30.70.20">
    <property type="match status" value="2"/>
</dbReference>
<dbReference type="AlphaFoldDB" id="A0A3N0AUS0"/>
<evidence type="ECO:0000256" key="2">
    <source>
        <dbReference type="ARBA" id="ARBA00022723"/>
    </source>
</evidence>
<dbReference type="InterPro" id="IPR017900">
    <property type="entry name" value="4Fe4S_Fe_S_CS"/>
</dbReference>
<keyword evidence="2" id="KW-0479">Metal-binding</keyword>
<evidence type="ECO:0000259" key="6">
    <source>
        <dbReference type="PROSITE" id="PS51379"/>
    </source>
</evidence>
<evidence type="ECO:0000313" key="7">
    <source>
        <dbReference type="EMBL" id="RNL38642.1"/>
    </source>
</evidence>
<dbReference type="Pfam" id="PF02662">
    <property type="entry name" value="FlpD"/>
    <property type="match status" value="1"/>
</dbReference>
<dbReference type="SUPFAM" id="SSF54862">
    <property type="entry name" value="4Fe-4S ferredoxins"/>
    <property type="match status" value="2"/>
</dbReference>
<reference evidence="7 8" key="1">
    <citation type="journal article" date="2019" name="Microbiol. Resour. Announc.">
        <title>Draft Genome Sequences of Type Strains of Gordonibacter faecihominis, Paraeggerthella hongkongensis, Parvibacter caecicola,Slackia equolifaciens, Slackia faecicanis, and Slackia isoflavoniconvertens.</title>
        <authorList>
            <person name="Danylec N."/>
            <person name="Stoll D.A."/>
            <person name="Dotsch A."/>
            <person name="Huch M."/>
        </authorList>
    </citation>
    <scope>NUCLEOTIDE SEQUENCE [LARGE SCALE GENOMIC DNA]</scope>
    <source>
        <strain evidence="7 8">DSM 18785</strain>
    </source>
</reference>
<gene>
    <name evidence="7" type="ORF">DMP10_04095</name>
</gene>
<keyword evidence="3" id="KW-0560">Oxidoreductase</keyword>
<dbReference type="EMBL" id="QICA01000005">
    <property type="protein sequence ID" value="RNL38642.1"/>
    <property type="molecule type" value="Genomic_DNA"/>
</dbReference>
<accession>A0A3N0AUS0</accession>
<dbReference type="PROSITE" id="PS51379">
    <property type="entry name" value="4FE4S_FER_2"/>
    <property type="match status" value="3"/>
</dbReference>
<feature type="domain" description="4Fe-4S ferredoxin-type" evidence="6">
    <location>
        <begin position="53"/>
        <end position="82"/>
    </location>
</feature>
<dbReference type="PANTHER" id="PTHR43687:SF1">
    <property type="entry name" value="FERREDOXIN III"/>
    <property type="match status" value="1"/>
</dbReference>